<accession>A0A9P4NEZ8</accession>
<organism evidence="2 3">
    <name type="scientific">Tothia fuscella</name>
    <dbReference type="NCBI Taxonomy" id="1048955"/>
    <lineage>
        <taxon>Eukaryota</taxon>
        <taxon>Fungi</taxon>
        <taxon>Dikarya</taxon>
        <taxon>Ascomycota</taxon>
        <taxon>Pezizomycotina</taxon>
        <taxon>Dothideomycetes</taxon>
        <taxon>Pleosporomycetidae</taxon>
        <taxon>Venturiales</taxon>
        <taxon>Cylindrosympodiaceae</taxon>
        <taxon>Tothia</taxon>
    </lineage>
</organism>
<evidence type="ECO:0000313" key="2">
    <source>
        <dbReference type="EMBL" id="KAF2418511.1"/>
    </source>
</evidence>
<keyword evidence="1" id="KW-0472">Membrane</keyword>
<protein>
    <submittedName>
        <fullName evidence="2">Uncharacterized protein</fullName>
    </submittedName>
</protein>
<evidence type="ECO:0000313" key="3">
    <source>
        <dbReference type="Proteomes" id="UP000800235"/>
    </source>
</evidence>
<keyword evidence="1" id="KW-1133">Transmembrane helix</keyword>
<dbReference type="Proteomes" id="UP000800235">
    <property type="component" value="Unassembled WGS sequence"/>
</dbReference>
<comment type="caution">
    <text evidence="2">The sequence shown here is derived from an EMBL/GenBank/DDBJ whole genome shotgun (WGS) entry which is preliminary data.</text>
</comment>
<proteinExistence type="predicted"/>
<name>A0A9P4NEZ8_9PEZI</name>
<reference evidence="2" key="1">
    <citation type="journal article" date="2020" name="Stud. Mycol.">
        <title>101 Dothideomycetes genomes: a test case for predicting lifestyles and emergence of pathogens.</title>
        <authorList>
            <person name="Haridas S."/>
            <person name="Albert R."/>
            <person name="Binder M."/>
            <person name="Bloem J."/>
            <person name="Labutti K."/>
            <person name="Salamov A."/>
            <person name="Andreopoulos B."/>
            <person name="Baker S."/>
            <person name="Barry K."/>
            <person name="Bills G."/>
            <person name="Bluhm B."/>
            <person name="Cannon C."/>
            <person name="Castanera R."/>
            <person name="Culley D."/>
            <person name="Daum C."/>
            <person name="Ezra D."/>
            <person name="Gonzalez J."/>
            <person name="Henrissat B."/>
            <person name="Kuo A."/>
            <person name="Liang C."/>
            <person name="Lipzen A."/>
            <person name="Lutzoni F."/>
            <person name="Magnuson J."/>
            <person name="Mondo S."/>
            <person name="Nolan M."/>
            <person name="Ohm R."/>
            <person name="Pangilinan J."/>
            <person name="Park H.-J."/>
            <person name="Ramirez L."/>
            <person name="Alfaro M."/>
            <person name="Sun H."/>
            <person name="Tritt A."/>
            <person name="Yoshinaga Y."/>
            <person name="Zwiers L.-H."/>
            <person name="Turgeon B."/>
            <person name="Goodwin S."/>
            <person name="Spatafora J."/>
            <person name="Crous P."/>
            <person name="Grigoriev I."/>
        </authorList>
    </citation>
    <scope>NUCLEOTIDE SEQUENCE</scope>
    <source>
        <strain evidence="2">CBS 130266</strain>
    </source>
</reference>
<gene>
    <name evidence="2" type="ORF">EJ08DRAFT_54333</name>
</gene>
<keyword evidence="3" id="KW-1185">Reference proteome</keyword>
<feature type="transmembrane region" description="Helical" evidence="1">
    <location>
        <begin position="23"/>
        <end position="42"/>
    </location>
</feature>
<dbReference type="EMBL" id="MU007127">
    <property type="protein sequence ID" value="KAF2418511.1"/>
    <property type="molecule type" value="Genomic_DNA"/>
</dbReference>
<dbReference type="AlphaFoldDB" id="A0A9P4NEZ8"/>
<sequence length="60" mass="6906">MNAVNKIINERTPCSDIHTFPSVLLWVLLNIHFMLGSCMSISRVKYTPFAAHELLDMSIW</sequence>
<evidence type="ECO:0000256" key="1">
    <source>
        <dbReference type="SAM" id="Phobius"/>
    </source>
</evidence>
<keyword evidence="1" id="KW-0812">Transmembrane</keyword>